<dbReference type="Pfam" id="PF13574">
    <property type="entry name" value="Reprolysin_2"/>
    <property type="match status" value="1"/>
</dbReference>
<dbReference type="PANTHER" id="PTHR45702">
    <property type="entry name" value="ADAM10/ADAM17 METALLOPEPTIDASE FAMILY MEMBER"/>
    <property type="match status" value="1"/>
</dbReference>
<evidence type="ECO:0000259" key="7">
    <source>
        <dbReference type="PROSITE" id="PS50214"/>
    </source>
</evidence>
<feature type="active site" evidence="4">
    <location>
        <position position="449"/>
    </location>
</feature>
<keyword evidence="4" id="KW-0862">Zinc</keyword>
<dbReference type="GO" id="GO:0006509">
    <property type="term" value="P:membrane protein ectodomain proteolysis"/>
    <property type="evidence" value="ECO:0007669"/>
    <property type="project" value="TreeGrafter"/>
</dbReference>
<dbReference type="InterPro" id="IPR049038">
    <property type="entry name" value="ADAM10_Cys-rich"/>
</dbReference>
<evidence type="ECO:0000256" key="5">
    <source>
        <dbReference type="SAM" id="MobiDB-lite"/>
    </source>
</evidence>
<accession>A0A1W0WT17</accession>
<feature type="region of interest" description="Disordered" evidence="5">
    <location>
        <begin position="215"/>
        <end position="265"/>
    </location>
</feature>
<dbReference type="GO" id="GO:0046872">
    <property type="term" value="F:metal ion binding"/>
    <property type="evidence" value="ECO:0007669"/>
    <property type="project" value="UniProtKB-KW"/>
</dbReference>
<comment type="catalytic activity">
    <reaction evidence="1">
        <text>Endopeptidase of broad specificity.</text>
        <dbReference type="EC" id="3.4.24.81"/>
    </reaction>
</comment>
<organism evidence="9 10">
    <name type="scientific">Hypsibius exemplaris</name>
    <name type="common">Freshwater tardigrade</name>
    <dbReference type="NCBI Taxonomy" id="2072580"/>
    <lineage>
        <taxon>Eukaryota</taxon>
        <taxon>Metazoa</taxon>
        <taxon>Ecdysozoa</taxon>
        <taxon>Tardigrada</taxon>
        <taxon>Eutardigrada</taxon>
        <taxon>Parachela</taxon>
        <taxon>Hypsibioidea</taxon>
        <taxon>Hypsibiidae</taxon>
        <taxon>Hypsibius</taxon>
    </lineage>
</organism>
<dbReference type="SMART" id="SM00050">
    <property type="entry name" value="DISIN"/>
    <property type="match status" value="1"/>
</dbReference>
<keyword evidence="6" id="KW-0732">Signal</keyword>
<dbReference type="SUPFAM" id="SSF55486">
    <property type="entry name" value="Metalloproteases ('zincins'), catalytic domain"/>
    <property type="match status" value="1"/>
</dbReference>
<evidence type="ECO:0000256" key="2">
    <source>
        <dbReference type="ARBA" id="ARBA00012332"/>
    </source>
</evidence>
<dbReference type="InterPro" id="IPR001590">
    <property type="entry name" value="Peptidase_M12B"/>
</dbReference>
<dbReference type="InterPro" id="IPR051489">
    <property type="entry name" value="ADAM_Metalloproteinase"/>
</dbReference>
<keyword evidence="4" id="KW-0479">Metal-binding</keyword>
<dbReference type="PROSITE" id="PS50214">
    <property type="entry name" value="DISINTEGRIN_2"/>
    <property type="match status" value="1"/>
</dbReference>
<evidence type="ECO:0000313" key="9">
    <source>
        <dbReference type="EMBL" id="OQV18341.1"/>
    </source>
</evidence>
<feature type="binding site" evidence="4">
    <location>
        <position position="458"/>
    </location>
    <ligand>
        <name>Zn(2+)</name>
        <dbReference type="ChEBI" id="CHEBI:29105"/>
        <note>catalytic</note>
    </ligand>
</feature>
<feature type="binding site" evidence="4">
    <location>
        <position position="448"/>
    </location>
    <ligand>
        <name>Zn(2+)</name>
        <dbReference type="ChEBI" id="CHEBI:29105"/>
        <note>catalytic</note>
    </ligand>
</feature>
<dbReference type="GO" id="GO:0004222">
    <property type="term" value="F:metalloendopeptidase activity"/>
    <property type="evidence" value="ECO:0007669"/>
    <property type="project" value="InterPro"/>
</dbReference>
<evidence type="ECO:0000256" key="4">
    <source>
        <dbReference type="PROSITE-ProRule" id="PRU00276"/>
    </source>
</evidence>
<dbReference type="GO" id="GO:0007219">
    <property type="term" value="P:Notch signaling pathway"/>
    <property type="evidence" value="ECO:0007669"/>
    <property type="project" value="TreeGrafter"/>
</dbReference>
<feature type="region of interest" description="Disordered" evidence="5">
    <location>
        <begin position="171"/>
        <end position="203"/>
    </location>
</feature>
<dbReference type="EMBL" id="MTYJ01000050">
    <property type="protein sequence ID" value="OQV18341.1"/>
    <property type="molecule type" value="Genomic_DNA"/>
</dbReference>
<dbReference type="InterPro" id="IPR024079">
    <property type="entry name" value="MetalloPept_cat_dom_sf"/>
</dbReference>
<comment type="caution">
    <text evidence="9">The sequence shown here is derived from an EMBL/GenBank/DDBJ whole genome shotgun (WGS) entry which is preliminary data.</text>
</comment>
<keyword evidence="10" id="KW-1185">Reference proteome</keyword>
<feature type="domain" description="Disintegrin" evidence="7">
    <location>
        <begin position="522"/>
        <end position="635"/>
    </location>
</feature>
<dbReference type="Gene3D" id="4.10.70.10">
    <property type="entry name" value="Disintegrin domain"/>
    <property type="match status" value="1"/>
</dbReference>
<dbReference type="PANTHER" id="PTHR45702:SF2">
    <property type="entry name" value="KUZBANIAN, ISOFORM A"/>
    <property type="match status" value="1"/>
</dbReference>
<proteinExistence type="predicted"/>
<dbReference type="PROSITE" id="PS50215">
    <property type="entry name" value="ADAM_MEPRO"/>
    <property type="match status" value="1"/>
</dbReference>
<sequence>MQWRRLVSLLWIPCCSFLLSALHIRVTSGGVPLNRFVRHYEPLNYDHNDLHVRTRRAISDTTSSQGVQVKFTSHARNFHLNLYPDTSAFAADHVVTDGHGANLNVDTSFLFDGSVRGDKESYVHGAIKDGIFEGKIYLQNDTFVVEHAKYYFKEPKNFHSVIYSENDVVFPESSHPHNRSLPSHSHGPNRGAGEPGGCGMSDKIRNWMRGVQNSAEEDPLVMGPPRSLKKESLPPVDPFDPAAKYRRDHGERRSRRSATGATTDPDKNRLCNLYIQTDKFLWDHVFEREKDAQRTREEILSIISTHIKAVTRIYGNHKFGDIVGIQFAVQRTTINDTSSCSIDDRNPFCQKYLDVSNLLTYNSMVDHSGFCLAFLFTYRDFAGGTLGLAWVASANGPSGGICETFKRYTETLGGKRVSTYKSLNTGVITFVNYGNRVPPTVSHLTLAHEIGHNFGAAHDPANALCQPNGADGNYVMYPSATNGDRPNNDKFSPCSIEAMTAVLKAVLNQQGGKRNCFVPNDLAYCGNKIVEKGEECDCGYNSDECKEKCCYPRQLEDKWLKESAKECGLRYSPDLGRKVECSPSQGPCCTNDCNLVADGTGNQPRHQCREATECTDASFCSRDGAACPVPRPKMDITPCDNSSKVCKGGECNASICLLFSMEQCFLTDDKLPNNQAGKEAMCYVACQYKDRPETCKSTRESDFPFYNSQHNLSHNGGIRLRPGAPCNNFHGYCDIFHRCRRVDGDGPLRRLTHEFIQFGNRWKTPLPGLQPTGGL</sequence>
<feature type="chain" id="PRO_5010696119" description="ADAM10 endopeptidase" evidence="6">
    <location>
        <begin position="22"/>
        <end position="775"/>
    </location>
</feature>
<evidence type="ECO:0000256" key="3">
    <source>
        <dbReference type="ARBA" id="ARBA00022685"/>
    </source>
</evidence>
<name>A0A1W0WT17_HYPEX</name>
<dbReference type="InterPro" id="IPR036436">
    <property type="entry name" value="Disintegrin_dom_sf"/>
</dbReference>
<gene>
    <name evidence="9" type="ORF">BV898_07544</name>
</gene>
<dbReference type="Proteomes" id="UP000192578">
    <property type="component" value="Unassembled WGS sequence"/>
</dbReference>
<dbReference type="OrthoDB" id="2149267at2759"/>
<dbReference type="AlphaFoldDB" id="A0A1W0WT17"/>
<feature type="domain" description="Peptidase M12B" evidence="8">
    <location>
        <begin position="269"/>
        <end position="503"/>
    </location>
</feature>
<feature type="signal peptide" evidence="6">
    <location>
        <begin position="1"/>
        <end position="21"/>
    </location>
</feature>
<dbReference type="InterPro" id="IPR001762">
    <property type="entry name" value="Disintegrin_dom"/>
</dbReference>
<reference evidence="10" key="1">
    <citation type="submission" date="2017-01" db="EMBL/GenBank/DDBJ databases">
        <title>Comparative genomics of anhydrobiosis in the tardigrade Hypsibius dujardini.</title>
        <authorList>
            <person name="Yoshida Y."/>
            <person name="Koutsovoulos G."/>
            <person name="Laetsch D."/>
            <person name="Stevens L."/>
            <person name="Kumar S."/>
            <person name="Horikawa D."/>
            <person name="Ishino K."/>
            <person name="Komine S."/>
            <person name="Tomita M."/>
            <person name="Blaxter M."/>
            <person name="Arakawa K."/>
        </authorList>
    </citation>
    <scope>NUCLEOTIDE SEQUENCE [LARGE SCALE GENOMIC DNA]</scope>
    <source>
        <strain evidence="10">Z151</strain>
    </source>
</reference>
<dbReference type="Pfam" id="PF21299">
    <property type="entry name" value="ADAM10_Cys-rich"/>
    <property type="match status" value="1"/>
</dbReference>
<dbReference type="GO" id="GO:0005886">
    <property type="term" value="C:plasma membrane"/>
    <property type="evidence" value="ECO:0007669"/>
    <property type="project" value="TreeGrafter"/>
</dbReference>
<feature type="binding site" evidence="4">
    <location>
        <position position="452"/>
    </location>
    <ligand>
        <name>Zn(2+)</name>
        <dbReference type="ChEBI" id="CHEBI:29105"/>
        <note>catalytic</note>
    </ligand>
</feature>
<evidence type="ECO:0000256" key="6">
    <source>
        <dbReference type="SAM" id="SignalP"/>
    </source>
</evidence>
<protein>
    <recommendedName>
        <fullName evidence="2">ADAM10 endopeptidase</fullName>
        <ecNumber evidence="2">3.4.24.81</ecNumber>
    </recommendedName>
</protein>
<evidence type="ECO:0000256" key="1">
    <source>
        <dbReference type="ARBA" id="ARBA00001809"/>
    </source>
</evidence>
<comment type="caution">
    <text evidence="4">Lacks conserved residue(s) required for the propagation of feature annotation.</text>
</comment>
<keyword evidence="3" id="KW-0165">Cleavage on pair of basic residues</keyword>
<dbReference type="Gene3D" id="3.40.390.10">
    <property type="entry name" value="Collagenase (Catalytic Domain)"/>
    <property type="match status" value="1"/>
</dbReference>
<dbReference type="EC" id="3.4.24.81" evidence="2"/>
<evidence type="ECO:0000259" key="8">
    <source>
        <dbReference type="PROSITE" id="PS50215"/>
    </source>
</evidence>
<evidence type="ECO:0000313" key="10">
    <source>
        <dbReference type="Proteomes" id="UP000192578"/>
    </source>
</evidence>